<dbReference type="GO" id="GO:0045944">
    <property type="term" value="P:positive regulation of transcription by RNA polymerase II"/>
    <property type="evidence" value="ECO:0007669"/>
    <property type="project" value="TreeGrafter"/>
</dbReference>
<evidence type="ECO:0000256" key="3">
    <source>
        <dbReference type="SAM" id="MobiDB-lite"/>
    </source>
</evidence>
<dbReference type="EMBL" id="WIGM01000811">
    <property type="protein sequence ID" value="KAF6811676.1"/>
    <property type="molecule type" value="Genomic_DNA"/>
</dbReference>
<dbReference type="InterPro" id="IPR021858">
    <property type="entry name" value="Fun_TF"/>
</dbReference>
<accession>A0A8H6JFF5</accession>
<dbReference type="GO" id="GO:0000976">
    <property type="term" value="F:transcription cis-regulatory region binding"/>
    <property type="evidence" value="ECO:0007669"/>
    <property type="project" value="TreeGrafter"/>
</dbReference>
<feature type="domain" description="Zn(2)-C6 fungal-type" evidence="4">
    <location>
        <begin position="25"/>
        <end position="51"/>
    </location>
</feature>
<feature type="region of interest" description="Disordered" evidence="3">
    <location>
        <begin position="191"/>
        <end position="213"/>
    </location>
</feature>
<dbReference type="Pfam" id="PF00172">
    <property type="entry name" value="Zn_clus"/>
    <property type="match status" value="1"/>
</dbReference>
<evidence type="ECO:0000313" key="5">
    <source>
        <dbReference type="EMBL" id="KAF6811676.1"/>
    </source>
</evidence>
<protein>
    <submittedName>
        <fullName evidence="5">Zn 2cys6 transcription factor</fullName>
    </submittedName>
</protein>
<dbReference type="SMART" id="SM00066">
    <property type="entry name" value="GAL4"/>
    <property type="match status" value="1"/>
</dbReference>
<organism evidence="5 6">
    <name type="scientific">Colletotrichum musicola</name>
    <dbReference type="NCBI Taxonomy" id="2175873"/>
    <lineage>
        <taxon>Eukaryota</taxon>
        <taxon>Fungi</taxon>
        <taxon>Dikarya</taxon>
        <taxon>Ascomycota</taxon>
        <taxon>Pezizomycotina</taxon>
        <taxon>Sordariomycetes</taxon>
        <taxon>Hypocreomycetidae</taxon>
        <taxon>Glomerellales</taxon>
        <taxon>Glomerellaceae</taxon>
        <taxon>Colletotrichum</taxon>
        <taxon>Colletotrichum orchidearum species complex</taxon>
    </lineage>
</organism>
<dbReference type="PANTHER" id="PTHR37534">
    <property type="entry name" value="TRANSCRIPTIONAL ACTIVATOR PROTEIN UGA3"/>
    <property type="match status" value="1"/>
</dbReference>
<dbReference type="InterPro" id="IPR001138">
    <property type="entry name" value="Zn2Cys6_DnaBD"/>
</dbReference>
<feature type="compositionally biased region" description="Polar residues" evidence="3">
    <location>
        <begin position="191"/>
        <end position="205"/>
    </location>
</feature>
<dbReference type="AlphaFoldDB" id="A0A8H6JFF5"/>
<dbReference type="PROSITE" id="PS50048">
    <property type="entry name" value="ZN2_CY6_FUNGAL_2"/>
    <property type="match status" value="1"/>
</dbReference>
<dbReference type="Gene3D" id="4.10.240.10">
    <property type="entry name" value="Zn(2)-C6 fungal-type DNA-binding domain"/>
    <property type="match status" value="1"/>
</dbReference>
<evidence type="ECO:0000256" key="1">
    <source>
        <dbReference type="ARBA" id="ARBA00004123"/>
    </source>
</evidence>
<comment type="caution">
    <text evidence="5">The sequence shown here is derived from an EMBL/GenBank/DDBJ whole genome shotgun (WGS) entry which is preliminary data.</text>
</comment>
<dbReference type="InterPro" id="IPR036864">
    <property type="entry name" value="Zn2-C6_fun-type_DNA-bd_sf"/>
</dbReference>
<dbReference type="GO" id="GO:0008270">
    <property type="term" value="F:zinc ion binding"/>
    <property type="evidence" value="ECO:0007669"/>
    <property type="project" value="InterPro"/>
</dbReference>
<sequence>MAGSSFHLSGALDFDCVLTLDSTICRQRKLKCDEVKPTCGQCRKSDRECVFSEDTKFRHFEAQALLERGQERSARDAPERLFARDQVWLDVPTELTFVNIANPFEADETVPFEGEIPPRLHGLGNSGDVSPYGWENTLPTPPTQDLDVGGLEGAVSVAGLQTHPSSNFAAYPHESSAVLFTTVQIADIESASVQTRTGPSGSPAGTPSEAVDDDAHLDDADAESNVLALQLVRHFRQGPGQWMDLFDTSAYFSCKVPILATTRPLLKSAVCALAAKHLSRTGSTTHSSSGTSFAGTPRAPDWDYHAVRYYHQAIRRLKTSIAAGGNGDEEDEPGPDRSGTGGRDADTFAAVAILCVYELMTAPGNAWKAHLTALPLYSSADEGLSNCSPVPIPSSPVRGPIFWSLARQDFLCAFISETQTRLNSDHVRIWQNFGLAAAVDQDPPLLLSFSPFSASDARAPADATEDTKSNELLWLLGKIVNFITSGDAISSQDYSRPAGQRMSLGITQEILLETWHELEAELDSWLDGLPPTFTPSARTKVPGGDDGDDGVEQIWYDVPMCAATMQSYHMARILLLVNRPQESTAIRSTVSARLRSYRTIQREVLRHGREICGISLADPTAPVRIHSVQPLFVAGQSFHEPREQKLVLELLSGVEEELGWATGYQIRKLTDEWPVE</sequence>
<evidence type="ECO:0000313" key="6">
    <source>
        <dbReference type="Proteomes" id="UP000639643"/>
    </source>
</evidence>
<keyword evidence="6" id="KW-1185">Reference proteome</keyword>
<dbReference type="CDD" id="cd00067">
    <property type="entry name" value="GAL4"/>
    <property type="match status" value="1"/>
</dbReference>
<proteinExistence type="predicted"/>
<dbReference type="OrthoDB" id="5418899at2759"/>
<comment type="subcellular location">
    <subcellularLocation>
        <location evidence="1">Nucleus</location>
    </subcellularLocation>
</comment>
<dbReference type="GO" id="GO:0000981">
    <property type="term" value="F:DNA-binding transcription factor activity, RNA polymerase II-specific"/>
    <property type="evidence" value="ECO:0007669"/>
    <property type="project" value="InterPro"/>
</dbReference>
<dbReference type="GO" id="GO:0005634">
    <property type="term" value="C:nucleus"/>
    <property type="evidence" value="ECO:0007669"/>
    <property type="project" value="UniProtKB-SubCell"/>
</dbReference>
<dbReference type="CDD" id="cd12148">
    <property type="entry name" value="fungal_TF_MHR"/>
    <property type="match status" value="1"/>
</dbReference>
<dbReference type="Proteomes" id="UP000639643">
    <property type="component" value="Unassembled WGS sequence"/>
</dbReference>
<evidence type="ECO:0000259" key="4">
    <source>
        <dbReference type="PROSITE" id="PS50048"/>
    </source>
</evidence>
<gene>
    <name evidence="5" type="ORF">CMUS01_13210</name>
</gene>
<dbReference type="SUPFAM" id="SSF57701">
    <property type="entry name" value="Zn2/Cys6 DNA-binding domain"/>
    <property type="match status" value="1"/>
</dbReference>
<reference evidence="5" key="1">
    <citation type="journal article" date="2020" name="Phytopathology">
        <title>Genome Sequence Resources of Colletotrichum truncatum, C. plurivorum, C. musicola, and C. sojae: Four Species Pathogenic to Soybean (Glycine max).</title>
        <authorList>
            <person name="Rogerio F."/>
            <person name="Boufleur T.R."/>
            <person name="Ciampi-Guillardi M."/>
            <person name="Sukno S.A."/>
            <person name="Thon M.R."/>
            <person name="Massola Junior N.S."/>
            <person name="Baroncelli R."/>
        </authorList>
    </citation>
    <scope>NUCLEOTIDE SEQUENCE</scope>
    <source>
        <strain evidence="5">LFN0074</strain>
    </source>
</reference>
<name>A0A8H6JFF5_9PEZI</name>
<evidence type="ECO:0000256" key="2">
    <source>
        <dbReference type="ARBA" id="ARBA00023242"/>
    </source>
</evidence>
<keyword evidence="2" id="KW-0539">Nucleus</keyword>
<feature type="region of interest" description="Disordered" evidence="3">
    <location>
        <begin position="321"/>
        <end position="343"/>
    </location>
</feature>
<dbReference type="Pfam" id="PF11951">
    <property type="entry name" value="Fungal_trans_2"/>
    <property type="match status" value="1"/>
</dbReference>
<dbReference type="PANTHER" id="PTHR37534:SF9">
    <property type="entry name" value="ZN(II)2CYS6 TRANSCRIPTION FACTOR (EUROFUNG)"/>
    <property type="match status" value="1"/>
</dbReference>